<dbReference type="VEuPathDB" id="TriTrypDB:TvY486_1105340"/>
<dbReference type="AlphaFoldDB" id="G0UB63"/>
<keyword evidence="1" id="KW-0472">Membrane</keyword>
<feature type="transmembrane region" description="Helical" evidence="1">
    <location>
        <begin position="214"/>
        <end position="237"/>
    </location>
</feature>
<reference evidence="2" key="1">
    <citation type="journal article" date="2012" name="Proc. Natl. Acad. Sci. U.S.A.">
        <title>Antigenic diversity is generated by distinct evolutionary mechanisms in African trypanosome species.</title>
        <authorList>
            <person name="Jackson A.P."/>
            <person name="Berry A."/>
            <person name="Aslett M."/>
            <person name="Allison H.C."/>
            <person name="Burton P."/>
            <person name="Vavrova-Anderson J."/>
            <person name="Brown R."/>
            <person name="Browne H."/>
            <person name="Corton N."/>
            <person name="Hauser H."/>
            <person name="Gamble J."/>
            <person name="Gilderthorp R."/>
            <person name="Marcello L."/>
            <person name="McQuillan J."/>
            <person name="Otto T.D."/>
            <person name="Quail M.A."/>
            <person name="Sanders M.J."/>
            <person name="van Tonder A."/>
            <person name="Ginger M.L."/>
            <person name="Field M.C."/>
            <person name="Barry J.D."/>
            <person name="Hertz-Fowler C."/>
            <person name="Berriman M."/>
        </authorList>
    </citation>
    <scope>NUCLEOTIDE SEQUENCE</scope>
    <source>
        <strain evidence="2">Y486</strain>
    </source>
</reference>
<dbReference type="EMBL" id="HE573027">
    <property type="protein sequence ID" value="CCC53050.1"/>
    <property type="molecule type" value="Genomic_DNA"/>
</dbReference>
<proteinExistence type="predicted"/>
<organism evidence="2">
    <name type="scientific">Trypanosoma vivax (strain Y486)</name>
    <dbReference type="NCBI Taxonomy" id="1055687"/>
    <lineage>
        <taxon>Eukaryota</taxon>
        <taxon>Discoba</taxon>
        <taxon>Euglenozoa</taxon>
        <taxon>Kinetoplastea</taxon>
        <taxon>Metakinetoplastina</taxon>
        <taxon>Trypanosomatida</taxon>
        <taxon>Trypanosomatidae</taxon>
        <taxon>Trypanosoma</taxon>
        <taxon>Duttonella</taxon>
    </lineage>
</organism>
<protein>
    <submittedName>
        <fullName evidence="2">Uncharacterized protein</fullName>
    </submittedName>
</protein>
<gene>
    <name evidence="2" type="ORF">TVY486_1105340</name>
</gene>
<accession>G0UB63</accession>
<sequence length="867" mass="94388">MEVEDSAIFACVLAFARASVHHFCFRLGEGCFKARNSETRFALLIRPLLVEQQSVQCSLMRKYMRGLSCIGVGILPRRLLAVGRGVARLSRGEGPTTFHTPCDKLLRTARWSNTTPGSSRYREERQNYTASVYQVGLALTHLEHTEGSLPHEAIQLVRTMHADALVALIEYLAVYRRSCLFVITPDRGPRLSSLGNALFSCLVDRSVEMSSKHLAFLSTLCSAAAFGAPFLLLALYYGRLSLRRTQAVQVLRALAMVRCSDMSSVLAGSGVPDISILSAALSSVLVRCMELESVHEDYNLKQLFCRVIVAHYSSVQHEVRTAALWWARRGTINSRGVEALSSPRASPANRGEVALLSIPHELEASASPSPPEAFAAMEAASRLLNVDYANRRYLCSLVTRKPLVPSFPSTVLYSPSLQEAGGAAAVSCGASFRRAGSMEACLTVHQQVPVVGRLSGSAKLVALEGLSQRIIEAMDWRIILGLVDSVLQHSPSLCHFIAQRLLQLIYSAECAREGATMKVEHIDASTLTLLYRLLPHVDAVDMLESISACGAVPTPAPGGGGKSQCAESLLFRSLLECVVSHIDAGTVPSVFRRLNRQRELAAFRLPSAVLQALLKLMDGVAMNSLSQADVFDIVRFVEQERGKFVLRETEDVEISISLLDAMEQCARMRGTGWSGTVPSPTAGVPVSLALSTSDTTLAAVSALVSMFGARASNYIPLTWVTRYRTSLAWLYATYRMMVSLVVELEALTTLAACQGVRLRIDHRQRSLVELSEDPEARVTGARVALEEGDTATLRRWPASSEKWLLCGTECDGGGVLEEFLCLAENNADAAAFISYLALSRCDTVVMDAIQSRPSWASRAAIFHGLVG</sequence>
<name>G0UB63_TRYVY</name>
<keyword evidence="1" id="KW-1133">Transmembrane helix</keyword>
<evidence type="ECO:0000313" key="2">
    <source>
        <dbReference type="EMBL" id="CCC53050.1"/>
    </source>
</evidence>
<feature type="non-terminal residue" evidence="2">
    <location>
        <position position="867"/>
    </location>
</feature>
<keyword evidence="1" id="KW-0812">Transmembrane</keyword>
<evidence type="ECO:0000256" key="1">
    <source>
        <dbReference type="SAM" id="Phobius"/>
    </source>
</evidence>